<gene>
    <name evidence="1" type="ORF">R3Q16_32750</name>
</gene>
<sequence>MHQLYPQAGRAATAAPKTSLEGCGAADPGSEYQQQLDHVGIHADVLVPDSFGTSTGRAENIASIRSLISAVLIAAQGDEYVGIVVDFDAVMCGLLCVVAEFGCAVSAGGRLDHLGGDTDAPGYEDRDECAQCK</sequence>
<proteinExistence type="predicted"/>
<dbReference type="EMBL" id="JAWLKB010000043">
    <property type="protein sequence ID" value="MDV6271384.1"/>
    <property type="molecule type" value="Genomic_DNA"/>
</dbReference>
<comment type="caution">
    <text evidence="1">The sequence shown here is derived from an EMBL/GenBank/DDBJ whole genome shotgun (WGS) entry which is preliminary data.</text>
</comment>
<organism evidence="1 2">
    <name type="scientific">Rhodococcus globerulus</name>
    <dbReference type="NCBI Taxonomy" id="33008"/>
    <lineage>
        <taxon>Bacteria</taxon>
        <taxon>Bacillati</taxon>
        <taxon>Actinomycetota</taxon>
        <taxon>Actinomycetes</taxon>
        <taxon>Mycobacteriales</taxon>
        <taxon>Nocardiaceae</taxon>
        <taxon>Rhodococcus</taxon>
    </lineage>
</organism>
<dbReference type="RefSeq" id="WP_317545815.1">
    <property type="nucleotide sequence ID" value="NZ_JAWLKB010000043.1"/>
</dbReference>
<evidence type="ECO:0000313" key="1">
    <source>
        <dbReference type="EMBL" id="MDV6271384.1"/>
    </source>
</evidence>
<protein>
    <submittedName>
        <fullName evidence="1">Uncharacterized protein</fullName>
    </submittedName>
</protein>
<reference evidence="1 2" key="1">
    <citation type="submission" date="2023-10" db="EMBL/GenBank/DDBJ databases">
        <title>Development of a sustainable strategy for remediation of hydrocarbon-contaminated territories based on the waste exchange concept.</title>
        <authorList>
            <person name="Krivoruchko A."/>
        </authorList>
    </citation>
    <scope>NUCLEOTIDE SEQUENCE [LARGE SCALE GENOMIC DNA]</scope>
    <source>
        <strain evidence="1 2">IEGM 1203</strain>
    </source>
</reference>
<keyword evidence="2" id="KW-1185">Reference proteome</keyword>
<evidence type="ECO:0000313" key="2">
    <source>
        <dbReference type="Proteomes" id="UP001185927"/>
    </source>
</evidence>
<accession>A0ABU4C4P9</accession>
<name>A0ABU4C4P9_RHOGO</name>
<dbReference type="Proteomes" id="UP001185927">
    <property type="component" value="Unassembled WGS sequence"/>
</dbReference>